<evidence type="ECO:0000313" key="2">
    <source>
        <dbReference type="EMBL" id="BBI30469.1"/>
    </source>
</evidence>
<dbReference type="KEGG" id="vg:80540821"/>
<keyword evidence="1" id="KW-1133">Transmembrane helix</keyword>
<accession>A0A3T1CXE9</accession>
<sequence length="252" mass="26858">MGIAQSSNYVDQYIKDSISSVNSAVSTTRQASSAGQQIVVDDQCGNKDIFISHNNFKIDGTYSISSAQKAAASNDVKSQVDASMKQLAKSVEGALGVGWSSANNVTKLTEDIAVSLQNEATLNCIASQAVNQGIWVHTGGACADKTVVDVTWNDFEQTSNAIVNCMQDVMDSNYTVQTLKSRIDQTASATVEGLLGPFMLIILVLLLIVGGGMVGGEKMLTSPAFIVLLVIIIIIYGVYAWTRSPKWFPFGA</sequence>
<dbReference type="EMBL" id="AP018495">
    <property type="protein sequence ID" value="BBI30469.1"/>
    <property type="molecule type" value="Genomic_DNA"/>
</dbReference>
<evidence type="ECO:0000256" key="1">
    <source>
        <dbReference type="SAM" id="Phobius"/>
    </source>
</evidence>
<organism evidence="2 3">
    <name type="scientific">Acanthamoeba castellanii medusavirus J1</name>
    <dbReference type="NCBI Taxonomy" id="3114988"/>
    <lineage>
        <taxon>Viruses</taxon>
        <taxon>Varidnaviria</taxon>
        <taxon>Bamfordvirae</taxon>
        <taxon>Nucleocytoviricota</taxon>
        <taxon>Megaviricetes</taxon>
        <taxon>Mamonoviridae</taxon>
        <taxon>Medusavirus</taxon>
        <taxon>Medusavirus medusae</taxon>
    </lineage>
</organism>
<name>A0A3T1CXE9_9VIRU</name>
<reference evidence="3" key="1">
    <citation type="journal article" date="2019" name="J. Virol.">
        <title>Medusavirus, a novel large DNA virus discovered from hot spring water.</title>
        <authorList>
            <person name="Yoshikawa G."/>
            <person name="Blanc-Mathieu R."/>
            <person name="Song C."/>
            <person name="Kayama Y."/>
            <person name="Mochizuki T."/>
            <person name="Murata K."/>
            <person name="Ogata H."/>
            <person name="Takemura M."/>
        </authorList>
    </citation>
    <scope>NUCLEOTIDE SEQUENCE [LARGE SCALE GENOMIC DNA]</scope>
</reference>
<keyword evidence="1" id="KW-0472">Membrane</keyword>
<proteinExistence type="predicted"/>
<feature type="transmembrane region" description="Helical" evidence="1">
    <location>
        <begin position="194"/>
        <end position="216"/>
    </location>
</feature>
<evidence type="ECO:0000313" key="3">
    <source>
        <dbReference type="Proteomes" id="UP001161669"/>
    </source>
</evidence>
<dbReference type="Proteomes" id="UP001161669">
    <property type="component" value="Segment"/>
</dbReference>
<protein>
    <submittedName>
        <fullName evidence="2">Myristoylated membrane protein</fullName>
    </submittedName>
</protein>
<keyword evidence="1" id="KW-0812">Transmembrane</keyword>
<keyword evidence="3" id="KW-1185">Reference proteome</keyword>
<feature type="transmembrane region" description="Helical" evidence="1">
    <location>
        <begin position="223"/>
        <end position="242"/>
    </location>
</feature>